<protein>
    <submittedName>
        <fullName evidence="1">Uncharacterized protein</fullName>
    </submittedName>
</protein>
<proteinExistence type="predicted"/>
<organism evidence="1">
    <name type="scientific">bioreactor metagenome</name>
    <dbReference type="NCBI Taxonomy" id="1076179"/>
    <lineage>
        <taxon>unclassified sequences</taxon>
        <taxon>metagenomes</taxon>
        <taxon>ecological metagenomes</taxon>
    </lineage>
</organism>
<gene>
    <name evidence="1" type="ORF">SDC9_69970</name>
</gene>
<accession>A0A644Y4L6</accession>
<reference evidence="1" key="1">
    <citation type="submission" date="2019-08" db="EMBL/GenBank/DDBJ databases">
        <authorList>
            <person name="Kucharzyk K."/>
            <person name="Murdoch R.W."/>
            <person name="Higgins S."/>
            <person name="Loffler F."/>
        </authorList>
    </citation>
    <scope>NUCLEOTIDE SEQUENCE</scope>
</reference>
<comment type="caution">
    <text evidence="1">The sequence shown here is derived from an EMBL/GenBank/DDBJ whole genome shotgun (WGS) entry which is preliminary data.</text>
</comment>
<evidence type="ECO:0000313" key="1">
    <source>
        <dbReference type="EMBL" id="MPM23496.1"/>
    </source>
</evidence>
<sequence length="83" mass="9662">MPDPAILHFLCHSYNHIGIDLSGRGKTFRLNDFKVNGNMSPVVIKRLICHISVHQRNRFKTGKNVIRKSLFRLRCIDFTHFAN</sequence>
<dbReference type="AlphaFoldDB" id="A0A644Y4L6"/>
<dbReference type="EMBL" id="VSSQ01004046">
    <property type="protein sequence ID" value="MPM23496.1"/>
    <property type="molecule type" value="Genomic_DNA"/>
</dbReference>
<name>A0A644Y4L6_9ZZZZ</name>